<evidence type="ECO:0000313" key="3">
    <source>
        <dbReference type="Proteomes" id="UP001603857"/>
    </source>
</evidence>
<dbReference type="AlphaFoldDB" id="A0ABD1MHL1"/>
<protein>
    <submittedName>
        <fullName evidence="2">Uncharacterized protein</fullName>
    </submittedName>
</protein>
<gene>
    <name evidence="2" type="ORF">Fmac_015763</name>
</gene>
<dbReference type="EMBL" id="JBGMDY010000005">
    <property type="protein sequence ID" value="KAL2334550.1"/>
    <property type="molecule type" value="Genomic_DNA"/>
</dbReference>
<evidence type="ECO:0000256" key="1">
    <source>
        <dbReference type="SAM" id="MobiDB-lite"/>
    </source>
</evidence>
<sequence length="110" mass="12324">MEKHRSNRDHGKTQKQQGPWKNTTKHSRVLQVNKFLKPIAEAHLQAHLLTFLSQETSIHVLRVASFLAETHAVALTTLVVLSDTFKEKRGVVKALHTSFLSSLASSNSDI</sequence>
<proteinExistence type="predicted"/>
<evidence type="ECO:0000313" key="2">
    <source>
        <dbReference type="EMBL" id="KAL2334550.1"/>
    </source>
</evidence>
<name>A0ABD1MHL1_9FABA</name>
<dbReference type="Proteomes" id="UP001603857">
    <property type="component" value="Unassembled WGS sequence"/>
</dbReference>
<accession>A0ABD1MHL1</accession>
<reference evidence="2 3" key="1">
    <citation type="submission" date="2024-08" db="EMBL/GenBank/DDBJ databases">
        <title>Insights into the chromosomal genome structure of Flemingia macrophylla.</title>
        <authorList>
            <person name="Ding Y."/>
            <person name="Zhao Y."/>
            <person name="Bi W."/>
            <person name="Wu M."/>
            <person name="Zhao G."/>
            <person name="Gong Y."/>
            <person name="Li W."/>
            <person name="Zhang P."/>
        </authorList>
    </citation>
    <scope>NUCLEOTIDE SEQUENCE [LARGE SCALE GENOMIC DNA]</scope>
    <source>
        <strain evidence="2">DYQJB</strain>
        <tissue evidence="2">Leaf</tissue>
    </source>
</reference>
<feature type="region of interest" description="Disordered" evidence="1">
    <location>
        <begin position="1"/>
        <end position="26"/>
    </location>
</feature>
<comment type="caution">
    <text evidence="2">The sequence shown here is derived from an EMBL/GenBank/DDBJ whole genome shotgun (WGS) entry which is preliminary data.</text>
</comment>
<feature type="compositionally biased region" description="Basic and acidic residues" evidence="1">
    <location>
        <begin position="1"/>
        <end position="12"/>
    </location>
</feature>
<organism evidence="2 3">
    <name type="scientific">Flemingia macrophylla</name>
    <dbReference type="NCBI Taxonomy" id="520843"/>
    <lineage>
        <taxon>Eukaryota</taxon>
        <taxon>Viridiplantae</taxon>
        <taxon>Streptophyta</taxon>
        <taxon>Embryophyta</taxon>
        <taxon>Tracheophyta</taxon>
        <taxon>Spermatophyta</taxon>
        <taxon>Magnoliopsida</taxon>
        <taxon>eudicotyledons</taxon>
        <taxon>Gunneridae</taxon>
        <taxon>Pentapetalae</taxon>
        <taxon>rosids</taxon>
        <taxon>fabids</taxon>
        <taxon>Fabales</taxon>
        <taxon>Fabaceae</taxon>
        <taxon>Papilionoideae</taxon>
        <taxon>50 kb inversion clade</taxon>
        <taxon>NPAAA clade</taxon>
        <taxon>indigoferoid/millettioid clade</taxon>
        <taxon>Phaseoleae</taxon>
        <taxon>Flemingia</taxon>
    </lineage>
</organism>
<keyword evidence="3" id="KW-1185">Reference proteome</keyword>